<comment type="caution">
    <text evidence="1">The sequence shown here is derived from an EMBL/GenBank/DDBJ whole genome shotgun (WGS) entry which is preliminary data.</text>
</comment>
<evidence type="ECO:0000313" key="1">
    <source>
        <dbReference type="EMBL" id="KAI8528245.1"/>
    </source>
</evidence>
<gene>
    <name evidence="1" type="ORF">RHMOL_Rhmol12G0135700</name>
</gene>
<dbReference type="EMBL" id="CM046399">
    <property type="protein sequence ID" value="KAI8528245.1"/>
    <property type="molecule type" value="Genomic_DNA"/>
</dbReference>
<sequence>MGIVEAKVRLCNIAHTTGCCFPPQWHSVHNFSVGPVARIFLGWDPSVFSCSVLFSSDQLIVVACKPVDGSIEFVLSIVYGHNNPVDRRLLWNDMRRGGSGDNKSRIDRIISNNQWLVSFPNSEATFVAPGISDHCPMLVTVLPYTHKRRPFKFFNFWLNNPGFRDVLIQSWGEPISGRPMYILSSKLKRLKVVLRNFNLQCYSIISRRVCAAKEELDSIQEQFFKTPFALCYVKLRKKLWVNTLRFGWLKNPFLSKNLGLNGWLWGIRIPNFFIKKCVLIGLETLS</sequence>
<organism evidence="1 2">
    <name type="scientific">Rhododendron molle</name>
    <name type="common">Chinese azalea</name>
    <name type="synonym">Azalea mollis</name>
    <dbReference type="NCBI Taxonomy" id="49168"/>
    <lineage>
        <taxon>Eukaryota</taxon>
        <taxon>Viridiplantae</taxon>
        <taxon>Streptophyta</taxon>
        <taxon>Embryophyta</taxon>
        <taxon>Tracheophyta</taxon>
        <taxon>Spermatophyta</taxon>
        <taxon>Magnoliopsida</taxon>
        <taxon>eudicotyledons</taxon>
        <taxon>Gunneridae</taxon>
        <taxon>Pentapetalae</taxon>
        <taxon>asterids</taxon>
        <taxon>Ericales</taxon>
        <taxon>Ericaceae</taxon>
        <taxon>Ericoideae</taxon>
        <taxon>Rhodoreae</taxon>
        <taxon>Rhododendron</taxon>
    </lineage>
</organism>
<name>A0ACC0LHZ7_RHOML</name>
<keyword evidence="2" id="KW-1185">Reference proteome</keyword>
<accession>A0ACC0LHZ7</accession>
<proteinExistence type="predicted"/>
<evidence type="ECO:0000313" key="2">
    <source>
        <dbReference type="Proteomes" id="UP001062846"/>
    </source>
</evidence>
<protein>
    <submittedName>
        <fullName evidence="1">Uncharacterized protein</fullName>
    </submittedName>
</protein>
<dbReference type="Proteomes" id="UP001062846">
    <property type="component" value="Chromosome 12"/>
</dbReference>
<reference evidence="1" key="1">
    <citation type="submission" date="2022-02" db="EMBL/GenBank/DDBJ databases">
        <title>Plant Genome Project.</title>
        <authorList>
            <person name="Zhang R.-G."/>
        </authorList>
    </citation>
    <scope>NUCLEOTIDE SEQUENCE</scope>
    <source>
        <strain evidence="1">AT1</strain>
    </source>
</reference>